<evidence type="ECO:0000256" key="1">
    <source>
        <dbReference type="SAM" id="MobiDB-lite"/>
    </source>
</evidence>
<feature type="compositionally biased region" description="Acidic residues" evidence="1">
    <location>
        <begin position="130"/>
        <end position="158"/>
    </location>
</feature>
<dbReference type="PANTHER" id="PTHR46603">
    <property type="entry name" value="ABSCISSION/NOCUT CHECKPOINT REGULATOR"/>
    <property type="match status" value="1"/>
</dbReference>
<dbReference type="KEGG" id="mtm:MYCTH_2294499"/>
<dbReference type="STRING" id="573729.G2Q1Q0"/>
<feature type="compositionally biased region" description="Basic and acidic residues" evidence="1">
    <location>
        <begin position="159"/>
        <end position="174"/>
    </location>
</feature>
<evidence type="ECO:0000313" key="2">
    <source>
        <dbReference type="EMBL" id="AEO53334.1"/>
    </source>
</evidence>
<gene>
    <name evidence="2" type="ORF">MYCTH_2294499</name>
</gene>
<dbReference type="SUPFAM" id="SSF57845">
    <property type="entry name" value="B-box zinc-binding domain"/>
    <property type="match status" value="1"/>
</dbReference>
<dbReference type="eggNOG" id="ENOG502SR6R">
    <property type="taxonomic scope" value="Eukaryota"/>
</dbReference>
<sequence>MPSSQPPGSDRSLLDRLNALKPTSITFDKSANPASATGPGTRPESKEDALTARLRVLRSQTSGEKPGEGAPQTQGRGQQPGRPDDAVRDGAGTAASPLVDQAGTQPSSVSPKGHRSPKQNKFSYQIADSQADDEEAVDELLEALADEDFELAAAEDEEPAPRQSRDDEAERVSDLLRSLQHDAGASTPQGSNPPSADDSDHSDGEQMTRAVETVLSQIRDEIRSLPPPGATLAKQDDNQLAEDCQQKSGEVESAESERGAGLQAPAGWAADRPGDRDEDGGGGGDGDEPSFTLPAVPSQLPDPATTTTTTTTTRMATDGGGDDFEKDISARLASLRGFGSLDALGLPSAPTFRPQDRHGQSSSVPVGKNLLRPSRYTDEDQKTWCIVCLEDAAIRCIGCDNDVYCARCWKEMHVGPSAGYDERGHQWVKFERNAPR</sequence>
<protein>
    <submittedName>
        <fullName evidence="2">Uncharacterized protein</fullName>
    </submittedName>
</protein>
<reference evidence="2 3" key="1">
    <citation type="journal article" date="2011" name="Nat. Biotechnol.">
        <title>Comparative genomic analysis of the thermophilic biomass-degrading fungi Myceliophthora thermophila and Thielavia terrestris.</title>
        <authorList>
            <person name="Berka R.M."/>
            <person name="Grigoriev I.V."/>
            <person name="Otillar R."/>
            <person name="Salamov A."/>
            <person name="Grimwood J."/>
            <person name="Reid I."/>
            <person name="Ishmael N."/>
            <person name="John T."/>
            <person name="Darmond C."/>
            <person name="Moisan M.-C."/>
            <person name="Henrissat B."/>
            <person name="Coutinho P.M."/>
            <person name="Lombard V."/>
            <person name="Natvig D.O."/>
            <person name="Lindquist E."/>
            <person name="Schmutz J."/>
            <person name="Lucas S."/>
            <person name="Harris P."/>
            <person name="Powlowski J."/>
            <person name="Bellemare A."/>
            <person name="Taylor D."/>
            <person name="Butler G."/>
            <person name="de Vries R.P."/>
            <person name="Allijn I.E."/>
            <person name="van den Brink J."/>
            <person name="Ushinsky S."/>
            <person name="Storms R."/>
            <person name="Powell A.J."/>
            <person name="Paulsen I.T."/>
            <person name="Elbourne L.D.H."/>
            <person name="Baker S.E."/>
            <person name="Magnuson J."/>
            <person name="LaBoissiere S."/>
            <person name="Clutterbuck A.J."/>
            <person name="Martinez D."/>
            <person name="Wogulis M."/>
            <person name="de Leon A.L."/>
            <person name="Rey M.W."/>
            <person name="Tsang A."/>
        </authorList>
    </citation>
    <scope>NUCLEOTIDE SEQUENCE [LARGE SCALE GENOMIC DNA]</scope>
    <source>
        <strain evidence="3">ATCC 42464 / BCRC 31852 / DSM 1799</strain>
    </source>
</reference>
<feature type="compositionally biased region" description="Polar residues" evidence="1">
    <location>
        <begin position="21"/>
        <end position="35"/>
    </location>
</feature>
<feature type="compositionally biased region" description="Polar residues" evidence="1">
    <location>
        <begin position="119"/>
        <end position="128"/>
    </location>
</feature>
<dbReference type="InParanoid" id="G2Q1Q0"/>
<evidence type="ECO:0000313" key="3">
    <source>
        <dbReference type="Proteomes" id="UP000007322"/>
    </source>
</evidence>
<keyword evidence="3" id="KW-1185">Reference proteome</keyword>
<dbReference type="PANTHER" id="PTHR46603:SF1">
    <property type="entry name" value="ABSCISSION_NOCUT CHECKPOINT REGULATOR"/>
    <property type="match status" value="1"/>
</dbReference>
<dbReference type="AlphaFoldDB" id="G2Q1Q0"/>
<dbReference type="OrthoDB" id="5407799at2759"/>
<dbReference type="VEuPathDB" id="FungiDB:MYCTH_2294499"/>
<dbReference type="OMA" id="TRCWYEM"/>
<proteinExistence type="predicted"/>
<dbReference type="RefSeq" id="XP_003658579.1">
    <property type="nucleotide sequence ID" value="XM_003658531.1"/>
</dbReference>
<accession>G2Q1Q0</accession>
<name>G2Q1Q0_THET4</name>
<dbReference type="Pfam" id="PF22586">
    <property type="entry name" value="ANCHR-like_BBOX"/>
    <property type="match status" value="1"/>
</dbReference>
<dbReference type="HOGENOM" id="CLU_037982_1_1_1"/>
<dbReference type="GeneID" id="11508904"/>
<feature type="compositionally biased region" description="Acidic residues" evidence="1">
    <location>
        <begin position="276"/>
        <end position="288"/>
    </location>
</feature>
<dbReference type="Proteomes" id="UP000007322">
    <property type="component" value="Chromosome 1"/>
</dbReference>
<organism evidence="2 3">
    <name type="scientific">Thermothelomyces thermophilus (strain ATCC 42464 / BCRC 31852 / DSM 1799)</name>
    <name type="common">Sporotrichum thermophile</name>
    <dbReference type="NCBI Taxonomy" id="573729"/>
    <lineage>
        <taxon>Eukaryota</taxon>
        <taxon>Fungi</taxon>
        <taxon>Dikarya</taxon>
        <taxon>Ascomycota</taxon>
        <taxon>Pezizomycotina</taxon>
        <taxon>Sordariomycetes</taxon>
        <taxon>Sordariomycetidae</taxon>
        <taxon>Sordariales</taxon>
        <taxon>Chaetomiaceae</taxon>
        <taxon>Thermothelomyces</taxon>
    </lineage>
</organism>
<feature type="region of interest" description="Disordered" evidence="1">
    <location>
        <begin position="1"/>
        <end position="323"/>
    </location>
</feature>
<dbReference type="EMBL" id="CP003002">
    <property type="protein sequence ID" value="AEO53334.1"/>
    <property type="molecule type" value="Genomic_DNA"/>
</dbReference>
<feature type="region of interest" description="Disordered" evidence="1">
    <location>
        <begin position="351"/>
        <end position="370"/>
    </location>
</feature>
<dbReference type="CDD" id="cd19817">
    <property type="entry name" value="Bbox1_ANCHR-like"/>
    <property type="match status" value="1"/>
</dbReference>
<feature type="compositionally biased region" description="Low complexity" evidence="1">
    <location>
        <begin position="69"/>
        <end position="81"/>
    </location>
</feature>
<dbReference type="InterPro" id="IPR044553">
    <property type="entry name" value="Bbox1_ANCHR"/>
</dbReference>